<dbReference type="InterPro" id="IPR015242">
    <property type="entry name" value="Ydc2_cat"/>
</dbReference>
<dbReference type="InterPro" id="IPR036397">
    <property type="entry name" value="RNaseH_sf"/>
</dbReference>
<name>A0A1X7R9N4_9SACH</name>
<dbReference type="GO" id="GO:0004520">
    <property type="term" value="F:DNA endonuclease activity"/>
    <property type="evidence" value="ECO:0007669"/>
    <property type="project" value="TreeGrafter"/>
</dbReference>
<evidence type="ECO:0000313" key="3">
    <source>
        <dbReference type="Proteomes" id="UP000196158"/>
    </source>
</evidence>
<sequence length="319" mass="37351">MNLPILCKELNSNTLQKLAFLIGAKQDTKKPLRIQNIIDRFKLFNDLSNVKHNNSKKEITITAIDTGIVNCAIASMTITSTDSFRLNYWRKWNLQHQFLGDGQSLTLSPQQTSLVSRSLVSYLLKQPFVNDTSLFTIEKQRARTVSSRVVSDPILKLNIMEHLLYDRLSDHAMIESSDPARMTKFWIPQELQRQHDLKFNSKRARIDLVKSMVFQNSLGFLRLMEPISTQFIQYQEERHRTRMPWLFDALQLQEPLNGARKDDDLADSLLHALAWSQWFKTYCELNQLLLTNPLHSQLNDYIHGQYDQWREMLMNKLKP</sequence>
<dbReference type="Pfam" id="PF09159">
    <property type="entry name" value="Ydc2-catalyt"/>
    <property type="match status" value="1"/>
</dbReference>
<dbReference type="PANTHER" id="PTHR28072:SF1">
    <property type="entry name" value="CRUCIFORM CUTTING ENDONUCLEASE 1, MITOCHONDRIAL-RELATED"/>
    <property type="match status" value="1"/>
</dbReference>
<reference evidence="2 3" key="1">
    <citation type="submission" date="2017-04" db="EMBL/GenBank/DDBJ databases">
        <authorList>
            <person name="Afonso C.L."/>
            <person name="Miller P.J."/>
            <person name="Scott M.A."/>
            <person name="Spackman E."/>
            <person name="Goraichik I."/>
            <person name="Dimitrov K.M."/>
            <person name="Suarez D.L."/>
            <person name="Swayne D.E."/>
        </authorList>
    </citation>
    <scope>NUCLEOTIDE SEQUENCE [LARGE SCALE GENOMIC DNA]</scope>
</reference>
<dbReference type="InterPro" id="IPR012337">
    <property type="entry name" value="RNaseH-like_sf"/>
</dbReference>
<gene>
    <name evidence="2" type="ORF">KASA_0H01386G</name>
</gene>
<dbReference type="GO" id="GO:0000402">
    <property type="term" value="F:crossed form four-way junction DNA binding"/>
    <property type="evidence" value="ECO:0007669"/>
    <property type="project" value="TreeGrafter"/>
</dbReference>
<evidence type="ECO:0000313" key="2">
    <source>
        <dbReference type="EMBL" id="SMN22345.1"/>
    </source>
</evidence>
<dbReference type="GO" id="GO:0070336">
    <property type="term" value="F:flap-structured DNA binding"/>
    <property type="evidence" value="ECO:0007669"/>
    <property type="project" value="TreeGrafter"/>
</dbReference>
<keyword evidence="3" id="KW-1185">Reference proteome</keyword>
<dbReference type="OrthoDB" id="5552842at2759"/>
<dbReference type="AlphaFoldDB" id="A0A1X7R9N4"/>
<dbReference type="Proteomes" id="UP000196158">
    <property type="component" value="Unassembled WGS sequence"/>
</dbReference>
<proteinExistence type="predicted"/>
<organism evidence="2 3">
    <name type="scientific">Maudiozyma saulgeensis</name>
    <dbReference type="NCBI Taxonomy" id="1789683"/>
    <lineage>
        <taxon>Eukaryota</taxon>
        <taxon>Fungi</taxon>
        <taxon>Dikarya</taxon>
        <taxon>Ascomycota</taxon>
        <taxon>Saccharomycotina</taxon>
        <taxon>Saccharomycetes</taxon>
        <taxon>Saccharomycetales</taxon>
        <taxon>Saccharomycetaceae</taxon>
        <taxon>Maudiozyma</taxon>
    </lineage>
</organism>
<protein>
    <submittedName>
        <fullName evidence="2">Similar to Saccharomyces cerevisiae YIR021W MRS1 Protein required for the splicing of two mitochondrial group I introns (BI3 in COB and AI5beta in COX1)</fullName>
    </submittedName>
</protein>
<dbReference type="GO" id="GO:0000403">
    <property type="term" value="F:Y-form DNA binding"/>
    <property type="evidence" value="ECO:0007669"/>
    <property type="project" value="TreeGrafter"/>
</dbReference>
<dbReference type="GO" id="GO:0005739">
    <property type="term" value="C:mitochondrion"/>
    <property type="evidence" value="ECO:0007669"/>
    <property type="project" value="TreeGrafter"/>
</dbReference>
<dbReference type="InterPro" id="IPR039197">
    <property type="entry name" value="Mrs1/Cce1"/>
</dbReference>
<dbReference type="EMBL" id="FXLY01000011">
    <property type="protein sequence ID" value="SMN22345.1"/>
    <property type="molecule type" value="Genomic_DNA"/>
</dbReference>
<accession>A0A1X7R9N4</accession>
<dbReference type="PANTHER" id="PTHR28072">
    <property type="entry name" value="CRUCIFORM CUTTING ENDONUCLEASE 1, MITOCHONDRIAL-RELATED"/>
    <property type="match status" value="1"/>
</dbReference>
<dbReference type="Gene3D" id="3.30.420.10">
    <property type="entry name" value="Ribonuclease H-like superfamily/Ribonuclease H"/>
    <property type="match status" value="1"/>
</dbReference>
<feature type="domain" description="Mitochondrial resolvase Ydc2 catalytic" evidence="1">
    <location>
        <begin position="61"/>
        <end position="284"/>
    </location>
</feature>
<dbReference type="SUPFAM" id="SSF53098">
    <property type="entry name" value="Ribonuclease H-like"/>
    <property type="match status" value="1"/>
</dbReference>
<evidence type="ECO:0000259" key="1">
    <source>
        <dbReference type="Pfam" id="PF09159"/>
    </source>
</evidence>
<dbReference type="STRING" id="1789683.A0A1X7R9N4"/>